<evidence type="ECO:0000256" key="2">
    <source>
        <dbReference type="ARBA" id="ARBA00022723"/>
    </source>
</evidence>
<dbReference type="InterPro" id="IPR037094">
    <property type="entry name" value="Glyco_hydro_38_cen_sf"/>
</dbReference>
<dbReference type="InterPro" id="IPR028995">
    <property type="entry name" value="Glyco_hydro_57/38_cen_sf"/>
</dbReference>
<dbReference type="Pfam" id="PF09261">
    <property type="entry name" value="Alpha-mann_mid"/>
    <property type="match status" value="1"/>
</dbReference>
<dbReference type="Gene3D" id="3.20.110.10">
    <property type="entry name" value="Glycoside hydrolase 38, N terminal domain"/>
    <property type="match status" value="1"/>
</dbReference>
<dbReference type="SUPFAM" id="SSF88688">
    <property type="entry name" value="Families 57/38 glycoside transferase middle domain"/>
    <property type="match status" value="1"/>
</dbReference>
<feature type="region of interest" description="Disordered" evidence="7">
    <location>
        <begin position="363"/>
        <end position="384"/>
    </location>
</feature>
<dbReference type="PANTHER" id="PTHR11607">
    <property type="entry name" value="ALPHA-MANNOSIDASE"/>
    <property type="match status" value="1"/>
</dbReference>
<evidence type="ECO:0000313" key="10">
    <source>
        <dbReference type="Proteomes" id="UP000326458"/>
    </source>
</evidence>
<dbReference type="InterPro" id="IPR011330">
    <property type="entry name" value="Glyco_hydro/deAcase_b/a-brl"/>
</dbReference>
<dbReference type="SMART" id="SM00872">
    <property type="entry name" value="Alpha-mann_mid"/>
    <property type="match status" value="1"/>
</dbReference>
<dbReference type="GO" id="GO:0006013">
    <property type="term" value="P:mannose metabolic process"/>
    <property type="evidence" value="ECO:0007669"/>
    <property type="project" value="InterPro"/>
</dbReference>
<dbReference type="InterPro" id="IPR013780">
    <property type="entry name" value="Glyco_hydro_b"/>
</dbReference>
<dbReference type="Gene3D" id="2.70.98.30">
    <property type="entry name" value="Golgi alpha-mannosidase II, domain 4"/>
    <property type="match status" value="1"/>
</dbReference>
<evidence type="ECO:0000256" key="4">
    <source>
        <dbReference type="ARBA" id="ARBA00022833"/>
    </source>
</evidence>
<dbReference type="FunFam" id="2.70.98.30:FF:000005">
    <property type="entry name" value="Alpha-mannosidase"/>
    <property type="match status" value="1"/>
</dbReference>
<evidence type="ECO:0000256" key="6">
    <source>
        <dbReference type="RuleBase" id="RU361199"/>
    </source>
</evidence>
<dbReference type="SUPFAM" id="SSF88713">
    <property type="entry name" value="Glycoside hydrolase/deacetylase"/>
    <property type="match status" value="1"/>
</dbReference>
<feature type="non-terminal residue" evidence="9">
    <location>
        <position position="1"/>
    </location>
</feature>
<dbReference type="GO" id="GO:0005764">
    <property type="term" value="C:lysosome"/>
    <property type="evidence" value="ECO:0007669"/>
    <property type="project" value="TreeGrafter"/>
</dbReference>
<dbReference type="PANTHER" id="PTHR11607:SF28">
    <property type="entry name" value="EPIDIDYMIS-SPECIFIC ALPHA-MANNOSIDASE"/>
    <property type="match status" value="1"/>
</dbReference>
<evidence type="ECO:0000256" key="5">
    <source>
        <dbReference type="ARBA" id="ARBA00023295"/>
    </source>
</evidence>
<dbReference type="Pfam" id="PF01074">
    <property type="entry name" value="Glyco_hydro_38N"/>
    <property type="match status" value="1"/>
</dbReference>
<evidence type="ECO:0000256" key="3">
    <source>
        <dbReference type="ARBA" id="ARBA00022801"/>
    </source>
</evidence>
<dbReference type="GO" id="GO:0046872">
    <property type="term" value="F:metal ion binding"/>
    <property type="evidence" value="ECO:0007669"/>
    <property type="project" value="UniProtKB-KW"/>
</dbReference>
<protein>
    <recommendedName>
        <fullName evidence="6">Alpha-mannosidase</fullName>
        <ecNumber evidence="6">3.2.1.-</ecNumber>
    </recommendedName>
</protein>
<dbReference type="GO" id="GO:0030246">
    <property type="term" value="F:carbohydrate binding"/>
    <property type="evidence" value="ECO:0007669"/>
    <property type="project" value="InterPro"/>
</dbReference>
<evidence type="ECO:0000256" key="1">
    <source>
        <dbReference type="ARBA" id="ARBA00009792"/>
    </source>
</evidence>
<dbReference type="FunFam" id="2.60.40.1360:FF:000003">
    <property type="entry name" value="Alpha-mannosidase"/>
    <property type="match status" value="1"/>
</dbReference>
<dbReference type="InterPro" id="IPR011682">
    <property type="entry name" value="Glyco_hydro_38_C"/>
</dbReference>
<proteinExistence type="inferred from homology"/>
<comment type="caution">
    <text evidence="9">The sequence shown here is derived from an EMBL/GenBank/DDBJ whole genome shotgun (WGS) entry which is preliminary data.</text>
</comment>
<evidence type="ECO:0000313" key="9">
    <source>
        <dbReference type="EMBL" id="KAB0341704.1"/>
    </source>
</evidence>
<dbReference type="AlphaFoldDB" id="A0A5N3UY36"/>
<dbReference type="InterPro" id="IPR011013">
    <property type="entry name" value="Gal_mutarotase_sf_dom"/>
</dbReference>
<gene>
    <name evidence="9" type="ORF">FD754_018630</name>
</gene>
<keyword evidence="10" id="KW-1185">Reference proteome</keyword>
<reference evidence="9 10" key="1">
    <citation type="submission" date="2019-06" db="EMBL/GenBank/DDBJ databases">
        <title>Discovery of a novel chromosome fission-fusion reversal in muntjac.</title>
        <authorList>
            <person name="Mudd A.B."/>
            <person name="Bredeson J.V."/>
            <person name="Baum R."/>
            <person name="Hockemeyer D."/>
            <person name="Rokhsar D.S."/>
        </authorList>
    </citation>
    <scope>NUCLEOTIDE SEQUENCE [LARGE SCALE GENOMIC DNA]</scope>
    <source>
        <strain evidence="9">UTSW_UCB_Mm</strain>
        <tissue evidence="9">Fibroblast cell line</tissue>
    </source>
</reference>
<evidence type="ECO:0000256" key="7">
    <source>
        <dbReference type="SAM" id="MobiDB-lite"/>
    </source>
</evidence>
<feature type="compositionally biased region" description="Basic and acidic residues" evidence="7">
    <location>
        <begin position="363"/>
        <end position="383"/>
    </location>
</feature>
<dbReference type="InterPro" id="IPR015341">
    <property type="entry name" value="Glyco_hydro_38_cen"/>
</dbReference>
<keyword evidence="4 6" id="KW-0862">Zinc</keyword>
<dbReference type="Gene3D" id="1.20.1270.50">
    <property type="entry name" value="Glycoside hydrolase family 38, central domain"/>
    <property type="match status" value="1"/>
</dbReference>
<sequence>WFLPYVHVNQPWPLFRTWSHEEPGRLQSVGSQRADLFAEGHGFLYQTFGIQLQFSWQVDSFGAFATTPTLFALAGFNAHIISRIDYDLKETMQKDQEMQFVWRGSRSLLVQQEIFTHILDENGYCPPASQQGASSNIALFLSKGFYWNEKAVFPDPPWDGINIQCYANTLSYNLRKRAPWFLTQYILWPWGCDRQFFNASVQFAYMDHLMGYINKHTPQFGVLMVYVTLGEYFQTLYSEHEPVQVRDHRDFLPYSSGVLHSWTGFYASRSGLKGLAQRASALLYTGESMFTRFMLAPHGLLDPAWALQQLQRLRWAVSEVQRHEAITGTHTPKVSDMFAGRLNTGMHGVQKLMSTIIQDRFPARTESRRLSEKKASGTREGARPPELQMLSLEPGGFFAIIYNPLAWTVATIVTLTVDFPEVSVTDESGHPVPAQVQNSKEMPSAYDLLVLTTIPELSYQYYVIKPRRRAKEDTQETEATMANTKQFGRRPRRHDSSVVRRLVHVENDYYAQFMEHEVNGNEDQGPISDNYVFTSNETAKPAWETAGMEIVQAELVTEIRQYFYRTVNDHDPMYTIYSRLARGPPGADGELLCHRLEQEYRVGPLELNCEAILRTSANLNTGRVLYSDNNGYQMQRRAYKEYKANTIARNYYPMTQSTFIQDRQSRLVLLSEQAHGISSQGSGQMEVMLHQQLWNNKQGNSSDDLTLNDTSVVHSVLWPLLGPRTLTRDLGPRSGVALQHRPIVLIRDLSETARIHPHPQKQEAVTLPPSIHLQILSIPGWTYNSNHTNHVQNLQKDNQGEAKAELRRVLLRLHHLYEVDEDPVQPQPVTVNLQSTLQGLGSVVSMEERSLTGTWDVSTLHRWRWPTQEPSHLRDSSRHPSLRPGGFTITIHPKQIWTFFIYFKER</sequence>
<accession>A0A5N3UY36</accession>
<organism evidence="9 10">
    <name type="scientific">Muntiacus muntjak</name>
    <name type="common">Barking deer</name>
    <name type="synonym">Indian muntjac</name>
    <dbReference type="NCBI Taxonomy" id="9888"/>
    <lineage>
        <taxon>Eukaryota</taxon>
        <taxon>Metazoa</taxon>
        <taxon>Chordata</taxon>
        <taxon>Craniata</taxon>
        <taxon>Vertebrata</taxon>
        <taxon>Euteleostomi</taxon>
        <taxon>Mammalia</taxon>
        <taxon>Eutheria</taxon>
        <taxon>Laurasiatheria</taxon>
        <taxon>Artiodactyla</taxon>
        <taxon>Ruminantia</taxon>
        <taxon>Pecora</taxon>
        <taxon>Cervidae</taxon>
        <taxon>Muntiacinae</taxon>
        <taxon>Muntiacus</taxon>
    </lineage>
</organism>
<dbReference type="GO" id="GO:0004559">
    <property type="term" value="F:alpha-mannosidase activity"/>
    <property type="evidence" value="ECO:0007669"/>
    <property type="project" value="InterPro"/>
</dbReference>
<comment type="similarity">
    <text evidence="1 6">Belongs to the glycosyl hydrolase 38 family.</text>
</comment>
<keyword evidence="2 6" id="KW-0479">Metal-binding</keyword>
<keyword evidence="3 6" id="KW-0378">Hydrolase</keyword>
<dbReference type="EMBL" id="VCEA01000003">
    <property type="protein sequence ID" value="KAB0341704.1"/>
    <property type="molecule type" value="Genomic_DNA"/>
</dbReference>
<dbReference type="SUPFAM" id="SSF74650">
    <property type="entry name" value="Galactose mutarotase-like"/>
    <property type="match status" value="1"/>
</dbReference>
<dbReference type="Proteomes" id="UP000326458">
    <property type="component" value="Unassembled WGS sequence"/>
</dbReference>
<dbReference type="Gene3D" id="2.60.40.1180">
    <property type="entry name" value="Golgi alpha-mannosidase II"/>
    <property type="match status" value="1"/>
</dbReference>
<dbReference type="FunFam" id="2.60.40.1180:FF:000029">
    <property type="entry name" value="Alpha-mannosidase"/>
    <property type="match status" value="1"/>
</dbReference>
<dbReference type="EC" id="3.2.1.-" evidence="6"/>
<dbReference type="InterPro" id="IPR027291">
    <property type="entry name" value="Glyco_hydro_38_N_sf"/>
</dbReference>
<dbReference type="Pfam" id="PF07748">
    <property type="entry name" value="Glyco_hydro_38C"/>
    <property type="match status" value="1"/>
</dbReference>
<comment type="cofactor">
    <cofactor evidence="6">
        <name>Zn(2+)</name>
        <dbReference type="ChEBI" id="CHEBI:29105"/>
    </cofactor>
    <text evidence="6">Binds 1 zinc ion per subunit.</text>
</comment>
<dbReference type="Gene3D" id="2.60.40.1360">
    <property type="match status" value="1"/>
</dbReference>
<feature type="domain" description="Glycoside hydrolase family 38 central" evidence="8">
    <location>
        <begin position="260"/>
        <end position="342"/>
    </location>
</feature>
<evidence type="ECO:0000259" key="8">
    <source>
        <dbReference type="SMART" id="SM00872"/>
    </source>
</evidence>
<keyword evidence="5 6" id="KW-0326">Glycosidase</keyword>
<name>A0A5N3UY36_MUNMU</name>
<dbReference type="InterPro" id="IPR050843">
    <property type="entry name" value="Glycosyl_Hydrlase_38"/>
</dbReference>
<dbReference type="InterPro" id="IPR000602">
    <property type="entry name" value="Glyco_hydro_38_N"/>
</dbReference>